<dbReference type="PANTHER" id="PTHR42939">
    <property type="entry name" value="ABC TRANSPORTER ATP-BINDING PROTEIN ALBC-RELATED"/>
    <property type="match status" value="1"/>
</dbReference>
<evidence type="ECO:0000256" key="3">
    <source>
        <dbReference type="ARBA" id="ARBA00022840"/>
    </source>
</evidence>
<organism evidence="6 8">
    <name type="scientific">Bacillus tropicus</name>
    <dbReference type="NCBI Taxonomy" id="2026188"/>
    <lineage>
        <taxon>Bacteria</taxon>
        <taxon>Bacillati</taxon>
        <taxon>Bacillota</taxon>
        <taxon>Bacilli</taxon>
        <taxon>Bacillales</taxon>
        <taxon>Bacillaceae</taxon>
        <taxon>Bacillus</taxon>
        <taxon>Bacillus cereus group</taxon>
    </lineage>
</organism>
<feature type="domain" description="ABC transporter" evidence="4">
    <location>
        <begin position="2"/>
        <end position="227"/>
    </location>
</feature>
<keyword evidence="7" id="KW-1185">Reference proteome</keyword>
<gene>
    <name evidence="5" type="ORF">I6G77_13485</name>
    <name evidence="6" type="ORF">P3F89_06235</name>
</gene>
<evidence type="ECO:0000313" key="5">
    <source>
        <dbReference type="EMBL" id="QPR80159.1"/>
    </source>
</evidence>
<evidence type="ECO:0000256" key="1">
    <source>
        <dbReference type="ARBA" id="ARBA00022448"/>
    </source>
</evidence>
<keyword evidence="3 6" id="KW-0067">ATP-binding</keyword>
<dbReference type="EMBL" id="CP119875">
    <property type="protein sequence ID" value="WMY16635.1"/>
    <property type="molecule type" value="Genomic_DNA"/>
</dbReference>
<proteinExistence type="predicted"/>
<evidence type="ECO:0000259" key="4">
    <source>
        <dbReference type="PROSITE" id="PS50893"/>
    </source>
</evidence>
<dbReference type="SMART" id="SM00382">
    <property type="entry name" value="AAA"/>
    <property type="match status" value="1"/>
</dbReference>
<keyword evidence="1" id="KW-0813">Transport</keyword>
<dbReference type="SUPFAM" id="SSF52540">
    <property type="entry name" value="P-loop containing nucleoside triphosphate hydrolases"/>
    <property type="match status" value="1"/>
</dbReference>
<protein>
    <submittedName>
        <fullName evidence="6">ABC transporter ATP-binding protein</fullName>
    </submittedName>
</protein>
<dbReference type="InterPro" id="IPR027417">
    <property type="entry name" value="P-loop_NTPase"/>
</dbReference>
<accession>A0ABD7ZU27</accession>
<dbReference type="InterPro" id="IPR003593">
    <property type="entry name" value="AAA+_ATPase"/>
</dbReference>
<dbReference type="PROSITE" id="PS00211">
    <property type="entry name" value="ABC_TRANSPORTER_1"/>
    <property type="match status" value="1"/>
</dbReference>
<dbReference type="RefSeq" id="WP_001978946.1">
    <property type="nucleotide sequence ID" value="NZ_CP020937.1"/>
</dbReference>
<dbReference type="PROSITE" id="PS50893">
    <property type="entry name" value="ABC_TRANSPORTER_2"/>
    <property type="match status" value="1"/>
</dbReference>
<keyword evidence="2" id="KW-0547">Nucleotide-binding</keyword>
<dbReference type="InterPro" id="IPR017871">
    <property type="entry name" value="ABC_transporter-like_CS"/>
</dbReference>
<sequence length="293" mass="33430">MLELKNVCKSYQDFAVKNISFTLPSGYIMGFVGPNGAGKSTTIKMIMNLIRKDSGDIKIFGKDNKKAEKEIKQNIGFVYDENHYYEDLTCEQMKRIIAPLYKKWDEEQYQSYMHRLQVPKYKKIKELSKGMKMKFAIAIALSHHAEFIIMDEPTAGLDPVVRSELLDMLQEIVMEDEVSVLFSTHITTDLERIADYITFINDGEIIFTGEKDDLMENYVIVKGSNDLLDQEGKELFVGLRKNKFGFEGLAKDKQAIVDWFGNEVVLEKPTLDDIIVYTAKGRGAYASAPSARI</sequence>
<dbReference type="Proteomes" id="UP001260090">
    <property type="component" value="Chromosome"/>
</dbReference>
<evidence type="ECO:0000313" key="7">
    <source>
        <dbReference type="Proteomes" id="UP000594791"/>
    </source>
</evidence>
<reference evidence="6 8" key="2">
    <citation type="submission" date="2023-03" db="EMBL/GenBank/DDBJ databases">
        <title>Plant growth-promoting bacteria for biocontrol of bacterial wilt in tomato.</title>
        <authorList>
            <person name="Song J."/>
            <person name="Jin Y.J."/>
        </authorList>
    </citation>
    <scope>NUCLEOTIDE SEQUENCE [LARGE SCALE GENOMIC DNA]</scope>
    <source>
        <strain evidence="6 8">T36S-23</strain>
    </source>
</reference>
<dbReference type="Gene3D" id="3.40.50.300">
    <property type="entry name" value="P-loop containing nucleotide triphosphate hydrolases"/>
    <property type="match status" value="1"/>
</dbReference>
<dbReference type="PANTHER" id="PTHR42939:SF3">
    <property type="entry name" value="ABC TRANSPORTER ATP-BINDING COMPONENT"/>
    <property type="match status" value="1"/>
</dbReference>
<evidence type="ECO:0000313" key="6">
    <source>
        <dbReference type="EMBL" id="WMY16635.1"/>
    </source>
</evidence>
<dbReference type="Proteomes" id="UP000594791">
    <property type="component" value="Chromosome"/>
</dbReference>
<dbReference type="CDD" id="cd03230">
    <property type="entry name" value="ABC_DR_subfamily_A"/>
    <property type="match status" value="1"/>
</dbReference>
<dbReference type="Pfam" id="PF00005">
    <property type="entry name" value="ABC_tran"/>
    <property type="match status" value="1"/>
</dbReference>
<dbReference type="InterPro" id="IPR003439">
    <property type="entry name" value="ABC_transporter-like_ATP-bd"/>
</dbReference>
<name>A0ABD7ZU27_9BACI</name>
<dbReference type="InterPro" id="IPR051782">
    <property type="entry name" value="ABC_Transporter_VariousFunc"/>
</dbReference>
<dbReference type="FunFam" id="3.40.50.300:FF:001820">
    <property type="entry name" value="ABC transporter ATP-binding protein"/>
    <property type="match status" value="1"/>
</dbReference>
<evidence type="ECO:0000256" key="2">
    <source>
        <dbReference type="ARBA" id="ARBA00022741"/>
    </source>
</evidence>
<dbReference type="AlphaFoldDB" id="A0ABD7ZU27"/>
<evidence type="ECO:0000313" key="8">
    <source>
        <dbReference type="Proteomes" id="UP001260090"/>
    </source>
</evidence>
<dbReference type="EMBL" id="CP065739">
    <property type="protein sequence ID" value="QPR80159.1"/>
    <property type="molecule type" value="Genomic_DNA"/>
</dbReference>
<reference evidence="5 7" key="1">
    <citation type="submission" date="2020-12" db="EMBL/GenBank/DDBJ databases">
        <title>FDA dAtabase for Regulatory Grade micrObial Sequences (FDA-ARGOS): Supporting development and validation of Infectious Disease Dx tests.</title>
        <authorList>
            <person name="Nelson B."/>
            <person name="Plummer A."/>
            <person name="Tallon L."/>
            <person name="Sadzewicz L."/>
            <person name="Zhao X."/>
            <person name="Boylan J."/>
            <person name="Ott S."/>
            <person name="Bowen H."/>
            <person name="Vavikolanu K."/>
            <person name="Mehta A."/>
            <person name="Aluvathingal J."/>
            <person name="Nadendla S."/>
            <person name="Myers T."/>
            <person name="Yan Y."/>
            <person name="Sichtig H."/>
        </authorList>
    </citation>
    <scope>NUCLEOTIDE SEQUENCE [LARGE SCALE GENOMIC DNA]</scope>
    <source>
        <strain evidence="5 7">FDAARGOS_920</strain>
    </source>
</reference>
<dbReference type="GO" id="GO:0005524">
    <property type="term" value="F:ATP binding"/>
    <property type="evidence" value="ECO:0007669"/>
    <property type="project" value="UniProtKB-KW"/>
</dbReference>
<dbReference type="GeneID" id="93006879"/>